<evidence type="ECO:0008006" key="3">
    <source>
        <dbReference type="Google" id="ProtNLM"/>
    </source>
</evidence>
<dbReference type="RefSeq" id="WP_377522855.1">
    <property type="nucleotide sequence ID" value="NZ_JBHTLD010000015.1"/>
</dbReference>
<sequence>MCSVLKVSASSYYYWLHHPVSLREQKEQKLVEQIKEVYRQSKRRTADNGKE</sequence>
<dbReference type="Proteomes" id="UP001597094">
    <property type="component" value="Unassembled WGS sequence"/>
</dbReference>
<protein>
    <recommendedName>
        <fullName evidence="3">Transposase</fullName>
    </recommendedName>
</protein>
<reference evidence="2" key="1">
    <citation type="journal article" date="2019" name="Int. J. Syst. Evol. Microbiol.">
        <title>The Global Catalogue of Microorganisms (GCM) 10K type strain sequencing project: providing services to taxonomists for standard genome sequencing and annotation.</title>
        <authorList>
            <consortium name="The Broad Institute Genomics Platform"/>
            <consortium name="The Broad Institute Genome Sequencing Center for Infectious Disease"/>
            <person name="Wu L."/>
            <person name="Ma J."/>
        </authorList>
    </citation>
    <scope>NUCLEOTIDE SEQUENCE [LARGE SCALE GENOMIC DNA]</scope>
    <source>
        <strain evidence="2">JCM 31319</strain>
    </source>
</reference>
<keyword evidence="2" id="KW-1185">Reference proteome</keyword>
<evidence type="ECO:0000313" key="1">
    <source>
        <dbReference type="EMBL" id="MFD1185196.1"/>
    </source>
</evidence>
<name>A0ABW3SK61_9BACT</name>
<evidence type="ECO:0000313" key="2">
    <source>
        <dbReference type="Proteomes" id="UP001597094"/>
    </source>
</evidence>
<proteinExistence type="predicted"/>
<accession>A0ABW3SK61</accession>
<comment type="caution">
    <text evidence="1">The sequence shown here is derived from an EMBL/GenBank/DDBJ whole genome shotgun (WGS) entry which is preliminary data.</text>
</comment>
<gene>
    <name evidence="1" type="ORF">ACFQ2O_03180</name>
</gene>
<dbReference type="EMBL" id="JBHTLD010000015">
    <property type="protein sequence ID" value="MFD1185196.1"/>
    <property type="molecule type" value="Genomic_DNA"/>
</dbReference>
<organism evidence="1 2">
    <name type="scientific">Pontibacter rugosus</name>
    <dbReference type="NCBI Taxonomy" id="1745966"/>
    <lineage>
        <taxon>Bacteria</taxon>
        <taxon>Pseudomonadati</taxon>
        <taxon>Bacteroidota</taxon>
        <taxon>Cytophagia</taxon>
        <taxon>Cytophagales</taxon>
        <taxon>Hymenobacteraceae</taxon>
        <taxon>Pontibacter</taxon>
    </lineage>
</organism>